<sequence length="1296" mass="140447">MRLPKARARGRTLRKKPKTAAAVVAALLVTTAQPASAAPDKPGDQAPPPATAVSTEPESVPQNKRTEVIGKDWQKSTDIAWTTTGDATGFHVLAARAGDGYTWRTVTSLAEPGFEADQWIGNACATASGKKLVVTYAPRTFTNKPELFERGAFTATVDLESGAVKKLPVHSTLAYYSPGCGNGENAVITQLATESKGKTRLFQVDAAAATLASPIEVAGQVTSAIPTKNGIVAADDGRLITVDAKGAARHLAKTSSLPFYLRTDSDGGVVFLDTEGGTSLVRRIDRVNKNAAVSTLAKGPLTELGLTASASGKVFITGKTDKIEKLPAGVARADVPKESTMSVQGQLAVTKVQRAKMQEQSTPADAQPVRVEAKVAATGKDAAFTVLPAAESEGGLEPSPQLPTRSGEMTAAGSPNTPLDDESVCSIPRNDVNTQVYQPTPRQVEWAVDYAVTNGLYIQREANWKNSGMTTAWKPQEMFPPIPLEGGGSVPPQVMLGILAQESNLWQASRFSLPGVSGNPLIGNFYGVNIYDGNTDNDWDIDWRLADCGYGITQITDGMRKAGREKPGEIALPAHMQRAAAVDFATNIAAGLRILQDKWNQTRRAGMKVNDGDPQWLENWYFAVWAYNSGFKPQNGTGPWGLGWANNAANPNYPRNRTPFLESGYHDAANPQLWSYPEKIMGWAGHPIEAVVSPGVVASGYAYTWWNSDDYRRKVKPDNFLFCVKTLNDCDENSSFTPDKPDDPSTPEDESTIGEPVGPCGHRDAQGYYDLRCWWHHSSTWKANCSEQCGYATNKFREPDIAYQPDGTSYPPNCFPIGLTGALIVDDTDAAATRSCTRQPNSGSFNLQFASDAQGRYASKIDFHQIGAGFNGHFWFAHAWRDNQKTQKMKATGTWTLNRPISGWWRVLVHVPDHGAHTQQAKYEINTGPGTQRKERVILQRTQSNKWVSLGAMQFSGTPSVSLSNFGTNHVGSSGEGGFEDVAWDAVAFQPLNQKPQTIVSLGDSYSSGEGSGGNSAYYRETNIDGAEPQWRNACHRSQHAWSRQGKLAALGGRTIGEVADNYGDSRLDYQLLACSGAKTKDVKPGGIGQYGEVTQLDRGFVNEDTDLVTLSIGGNDAQFTPVLRTCVLWRVCKDRETSEVGPGPMKDSVPKLIKEKVIPDVRDTIRAVHAKAPRAKIVLMGYPKLVEQGPVCTVPGDNPTWLGEVGALLRDEFRLLELRMNSEDRIPVTFADPMAKFNGMGACGSPERINQVKGKETDGDDGTWLPIGLESFHPTREGHALYGEVFTETLRKIGL</sequence>
<evidence type="ECO:0000313" key="5">
    <source>
        <dbReference type="EMBL" id="MDX8049353.1"/>
    </source>
</evidence>
<dbReference type="InterPro" id="IPR023346">
    <property type="entry name" value="Lysozyme-like_dom_sf"/>
</dbReference>
<dbReference type="Gene3D" id="3.40.50.1110">
    <property type="entry name" value="SGNH hydrolase"/>
    <property type="match status" value="1"/>
</dbReference>
<reference evidence="5 6" key="2">
    <citation type="submission" date="2023-11" db="EMBL/GenBank/DDBJ databases">
        <authorList>
            <person name="Lara A.C."/>
            <person name="Chronakova A."/>
        </authorList>
    </citation>
    <scope>NUCLEOTIDE SEQUENCE [LARGE SCALE GENOMIC DNA]</scope>
    <source>
        <strain evidence="5 6">BCCO 10_0798</strain>
    </source>
</reference>
<dbReference type="SUPFAM" id="SSF52266">
    <property type="entry name" value="SGNH hydrolase"/>
    <property type="match status" value="1"/>
</dbReference>
<dbReference type="InterPro" id="IPR013830">
    <property type="entry name" value="SGNH_hydro"/>
</dbReference>
<dbReference type="PANTHER" id="PTHR37981">
    <property type="entry name" value="LIPASE 2"/>
    <property type="match status" value="1"/>
</dbReference>
<feature type="signal peptide" evidence="2">
    <location>
        <begin position="1"/>
        <end position="37"/>
    </location>
</feature>
<name>A0ABU4TM41_9PSEU</name>
<dbReference type="PANTHER" id="PTHR37981:SF1">
    <property type="entry name" value="SGNH HYDROLASE-TYPE ESTERASE DOMAIN-CONTAINING PROTEIN"/>
    <property type="match status" value="1"/>
</dbReference>
<evidence type="ECO:0000256" key="1">
    <source>
        <dbReference type="SAM" id="MobiDB-lite"/>
    </source>
</evidence>
<feature type="domain" description="SGNH hydrolase-type esterase" evidence="3">
    <location>
        <begin position="1002"/>
        <end position="1282"/>
    </location>
</feature>
<feature type="domain" description="Golvesin/Xly CBD-like" evidence="4">
    <location>
        <begin position="886"/>
        <end position="968"/>
    </location>
</feature>
<protein>
    <submittedName>
        <fullName evidence="5">GDSL-type esterase/lipase family protein</fullName>
    </submittedName>
</protein>
<dbReference type="EMBL" id="JAXAVV010000003">
    <property type="protein sequence ID" value="MDX8049353.1"/>
    <property type="molecule type" value="Genomic_DNA"/>
</dbReference>
<dbReference type="SUPFAM" id="SSF53955">
    <property type="entry name" value="Lysozyme-like"/>
    <property type="match status" value="1"/>
</dbReference>
<organism evidence="5 6">
    <name type="scientific">Lentzea kristufekii</name>
    <dbReference type="NCBI Taxonomy" id="3095430"/>
    <lineage>
        <taxon>Bacteria</taxon>
        <taxon>Bacillati</taxon>
        <taxon>Actinomycetota</taxon>
        <taxon>Actinomycetes</taxon>
        <taxon>Pseudonocardiales</taxon>
        <taxon>Pseudonocardiaceae</taxon>
        <taxon>Lentzea</taxon>
    </lineage>
</organism>
<dbReference type="InterPro" id="IPR037460">
    <property type="entry name" value="SEST-like"/>
</dbReference>
<keyword evidence="6" id="KW-1185">Reference proteome</keyword>
<feature type="chain" id="PRO_5045292703" evidence="2">
    <location>
        <begin position="38"/>
        <end position="1296"/>
    </location>
</feature>
<dbReference type="RefSeq" id="WP_319983411.1">
    <property type="nucleotide sequence ID" value="NZ_JAXAVV010000003.1"/>
</dbReference>
<evidence type="ECO:0000256" key="2">
    <source>
        <dbReference type="SAM" id="SignalP"/>
    </source>
</evidence>
<accession>A0ABU4TM41</accession>
<dbReference type="CDD" id="cd01823">
    <property type="entry name" value="SEST_like"/>
    <property type="match status" value="1"/>
</dbReference>
<proteinExistence type="predicted"/>
<dbReference type="InterPro" id="IPR033803">
    <property type="entry name" value="CBD-like_Golvesin-Xly"/>
</dbReference>
<feature type="compositionally biased region" description="Polar residues" evidence="1">
    <location>
        <begin position="52"/>
        <end position="63"/>
    </location>
</feature>
<feature type="region of interest" description="Disordered" evidence="1">
    <location>
        <begin position="390"/>
        <end position="423"/>
    </location>
</feature>
<feature type="region of interest" description="Disordered" evidence="1">
    <location>
        <begin position="733"/>
        <end position="759"/>
    </location>
</feature>
<comment type="caution">
    <text evidence="5">The sequence shown here is derived from an EMBL/GenBank/DDBJ whole genome shotgun (WGS) entry which is preliminary data.</text>
</comment>
<dbReference type="Proteomes" id="UP001271792">
    <property type="component" value="Unassembled WGS sequence"/>
</dbReference>
<dbReference type="Gene3D" id="1.10.530.10">
    <property type="match status" value="1"/>
</dbReference>
<evidence type="ECO:0000313" key="6">
    <source>
        <dbReference type="Proteomes" id="UP001271792"/>
    </source>
</evidence>
<dbReference type="Pfam" id="PF25275">
    <property type="entry name" value="Golvesin_C"/>
    <property type="match status" value="1"/>
</dbReference>
<evidence type="ECO:0000259" key="3">
    <source>
        <dbReference type="Pfam" id="PF13472"/>
    </source>
</evidence>
<keyword evidence="2" id="KW-0732">Signal</keyword>
<dbReference type="Pfam" id="PF13472">
    <property type="entry name" value="Lipase_GDSL_2"/>
    <property type="match status" value="1"/>
</dbReference>
<dbReference type="InterPro" id="IPR036514">
    <property type="entry name" value="SGNH_hydro_sf"/>
</dbReference>
<reference evidence="5 6" key="1">
    <citation type="submission" date="2023-11" db="EMBL/GenBank/DDBJ databases">
        <title>Lentzea sokolovensis, sp. nov., Lentzea kristufkii, sp. nov., and Lentzea miocenensis, sp. nov., rare actinobacteria from Sokolov Coal Basin, Miocene lacustrine sediment, Czech Republic.</title>
        <authorList>
            <person name="Lara A."/>
            <person name="Kotroba L."/>
            <person name="Nouioui I."/>
            <person name="Neumann-Schaal M."/>
            <person name="Mast Y."/>
            <person name="Chronakova A."/>
        </authorList>
    </citation>
    <scope>NUCLEOTIDE SEQUENCE [LARGE SCALE GENOMIC DNA]</scope>
    <source>
        <strain evidence="5 6">BCCO 10_0798</strain>
    </source>
</reference>
<evidence type="ECO:0000259" key="4">
    <source>
        <dbReference type="Pfam" id="PF25275"/>
    </source>
</evidence>
<feature type="region of interest" description="Disordered" evidence="1">
    <location>
        <begin position="33"/>
        <end position="65"/>
    </location>
</feature>
<gene>
    <name evidence="5" type="ORF">SK571_08170</name>
</gene>